<proteinExistence type="inferred from homology"/>
<dbReference type="AlphaFoldDB" id="A0A7J0F3W7"/>
<dbReference type="InterPro" id="IPR020635">
    <property type="entry name" value="Tyr_kinase_cat_dom"/>
</dbReference>
<dbReference type="Pfam" id="PF08263">
    <property type="entry name" value="LRRNT_2"/>
    <property type="match status" value="2"/>
</dbReference>
<dbReference type="PANTHER" id="PTHR47986">
    <property type="entry name" value="OSJNBA0070M12.3 PROTEIN"/>
    <property type="match status" value="1"/>
</dbReference>
<name>A0A7J0F3W7_9ERIC</name>
<dbReference type="InterPro" id="IPR052422">
    <property type="entry name" value="Auxin_Ser/Thr_Kinase"/>
</dbReference>
<dbReference type="InterPro" id="IPR032675">
    <property type="entry name" value="LRR_dom_sf"/>
</dbReference>
<sequence length="400" mass="44594">MTVILNQFRQGLENPKLLNWPSNSEDPCGPPSWNHVFCKGNRVSKKNQFTGMLPSFSGLSELKFAYLDYNSFNSIPLDFFDGLVSVQAMALDSNPLNATTGWSLPLGLQSSAQLTTLSLMSSNLVGPLPEFLVQWGNDRSDRCGCINGVTHQSFGFTVTSFQFMGPVPKVKDVNFSYSSNSFCQSVPGTPYALEVMALLEFLDGVNYPSRLVSLWSTNDPCKGQWLGVSCDANRDLESFDCKPSGNDLSAPLPSFSGSLKLILDVASNTNESNSSWTGSGSGSRNLEWSEIAVLTNVRHCHLVSLLLGYSVEGNERILVYEYMPQGALSQHLFHWKKLKLELLSWKRRLNITLDVARGMEYLHSLAHRSFIHRDLKSSNILLGDDYRAKVFRFWISEARS</sequence>
<comment type="similarity">
    <text evidence="2">Belongs to the protein kinase superfamily. Ser/Thr protein kinase family.</text>
</comment>
<dbReference type="SUPFAM" id="SSF52058">
    <property type="entry name" value="L domain-like"/>
    <property type="match status" value="1"/>
</dbReference>
<evidence type="ECO:0000313" key="13">
    <source>
        <dbReference type="Proteomes" id="UP000585474"/>
    </source>
</evidence>
<gene>
    <name evidence="12" type="ORF">Acr_08g0017770</name>
</gene>
<dbReference type="GO" id="GO:0004713">
    <property type="term" value="F:protein tyrosine kinase activity"/>
    <property type="evidence" value="ECO:0007669"/>
    <property type="project" value="InterPro"/>
</dbReference>
<dbReference type="GO" id="GO:0016020">
    <property type="term" value="C:membrane"/>
    <property type="evidence" value="ECO:0007669"/>
    <property type="project" value="UniProtKB-SubCell"/>
</dbReference>
<keyword evidence="3" id="KW-0433">Leucine-rich repeat</keyword>
<comment type="subcellular location">
    <subcellularLocation>
        <location evidence="1">Membrane</location>
        <topology evidence="1">Single-pass membrane protein</topology>
    </subcellularLocation>
</comment>
<keyword evidence="13" id="KW-1185">Reference proteome</keyword>
<reference evidence="12 13" key="1">
    <citation type="submission" date="2019-07" db="EMBL/GenBank/DDBJ databases">
        <title>De Novo Assembly of kiwifruit Actinidia rufa.</title>
        <authorList>
            <person name="Sugita-Konishi S."/>
            <person name="Sato K."/>
            <person name="Mori E."/>
            <person name="Abe Y."/>
            <person name="Kisaki G."/>
            <person name="Hamano K."/>
            <person name="Suezawa K."/>
            <person name="Otani M."/>
            <person name="Fukuda T."/>
            <person name="Manabe T."/>
            <person name="Gomi K."/>
            <person name="Tabuchi M."/>
            <person name="Akimitsu K."/>
            <person name="Kataoka I."/>
        </authorList>
    </citation>
    <scope>NUCLEOTIDE SEQUENCE [LARGE SCALE GENOMIC DNA]</scope>
    <source>
        <strain evidence="13">cv. Fuchu</strain>
    </source>
</reference>
<evidence type="ECO:0000256" key="3">
    <source>
        <dbReference type="ARBA" id="ARBA00022614"/>
    </source>
</evidence>
<dbReference type="PROSITE" id="PS00108">
    <property type="entry name" value="PROTEIN_KINASE_ST"/>
    <property type="match status" value="1"/>
</dbReference>
<dbReference type="OrthoDB" id="8891264at2759"/>
<evidence type="ECO:0000256" key="2">
    <source>
        <dbReference type="ARBA" id="ARBA00008684"/>
    </source>
</evidence>
<dbReference type="InterPro" id="IPR001245">
    <property type="entry name" value="Ser-Thr/Tyr_kinase_cat_dom"/>
</dbReference>
<keyword evidence="9" id="KW-0675">Receptor</keyword>
<comment type="caution">
    <text evidence="12">The sequence shown here is derived from an EMBL/GenBank/DDBJ whole genome shotgun (WGS) entry which is preliminary data.</text>
</comment>
<evidence type="ECO:0000259" key="11">
    <source>
        <dbReference type="PROSITE" id="PS50011"/>
    </source>
</evidence>
<dbReference type="SUPFAM" id="SSF56112">
    <property type="entry name" value="Protein kinase-like (PK-like)"/>
    <property type="match status" value="1"/>
</dbReference>
<dbReference type="Pfam" id="PF07714">
    <property type="entry name" value="PK_Tyr_Ser-Thr"/>
    <property type="match status" value="1"/>
</dbReference>
<evidence type="ECO:0000256" key="1">
    <source>
        <dbReference type="ARBA" id="ARBA00004167"/>
    </source>
</evidence>
<evidence type="ECO:0000256" key="6">
    <source>
        <dbReference type="ARBA" id="ARBA00022737"/>
    </source>
</evidence>
<accession>A0A7J0F3W7</accession>
<dbReference type="Proteomes" id="UP000585474">
    <property type="component" value="Unassembled WGS sequence"/>
</dbReference>
<dbReference type="InterPro" id="IPR000719">
    <property type="entry name" value="Prot_kinase_dom"/>
</dbReference>
<protein>
    <submittedName>
        <fullName evidence="12">Leucine-rich repeat protein kinase family protein</fullName>
    </submittedName>
</protein>
<evidence type="ECO:0000256" key="10">
    <source>
        <dbReference type="ARBA" id="ARBA00023180"/>
    </source>
</evidence>
<dbReference type="InterPro" id="IPR013210">
    <property type="entry name" value="LRR_N_plant-typ"/>
</dbReference>
<evidence type="ECO:0000256" key="8">
    <source>
        <dbReference type="ARBA" id="ARBA00023136"/>
    </source>
</evidence>
<evidence type="ECO:0000256" key="5">
    <source>
        <dbReference type="ARBA" id="ARBA00022729"/>
    </source>
</evidence>
<keyword evidence="6" id="KW-0677">Repeat</keyword>
<dbReference type="InterPro" id="IPR011009">
    <property type="entry name" value="Kinase-like_dom_sf"/>
</dbReference>
<evidence type="ECO:0000256" key="9">
    <source>
        <dbReference type="ARBA" id="ARBA00023170"/>
    </source>
</evidence>
<dbReference type="Gene3D" id="1.10.510.10">
    <property type="entry name" value="Transferase(Phosphotransferase) domain 1"/>
    <property type="match status" value="1"/>
</dbReference>
<keyword evidence="8" id="KW-0472">Membrane</keyword>
<evidence type="ECO:0000256" key="7">
    <source>
        <dbReference type="ARBA" id="ARBA00022989"/>
    </source>
</evidence>
<keyword evidence="12" id="KW-0808">Transferase</keyword>
<dbReference type="InterPro" id="IPR008271">
    <property type="entry name" value="Ser/Thr_kinase_AS"/>
</dbReference>
<feature type="domain" description="Protein kinase" evidence="11">
    <location>
        <begin position="233"/>
        <end position="400"/>
    </location>
</feature>
<keyword evidence="10" id="KW-0325">Glycoprotein</keyword>
<dbReference type="EMBL" id="BJWL01000008">
    <property type="protein sequence ID" value="GFY93381.1"/>
    <property type="molecule type" value="Genomic_DNA"/>
</dbReference>
<organism evidence="12 13">
    <name type="scientific">Actinidia rufa</name>
    <dbReference type="NCBI Taxonomy" id="165716"/>
    <lineage>
        <taxon>Eukaryota</taxon>
        <taxon>Viridiplantae</taxon>
        <taxon>Streptophyta</taxon>
        <taxon>Embryophyta</taxon>
        <taxon>Tracheophyta</taxon>
        <taxon>Spermatophyta</taxon>
        <taxon>Magnoliopsida</taxon>
        <taxon>eudicotyledons</taxon>
        <taxon>Gunneridae</taxon>
        <taxon>Pentapetalae</taxon>
        <taxon>asterids</taxon>
        <taxon>Ericales</taxon>
        <taxon>Actinidiaceae</taxon>
        <taxon>Actinidia</taxon>
    </lineage>
</organism>
<evidence type="ECO:0000256" key="4">
    <source>
        <dbReference type="ARBA" id="ARBA00022692"/>
    </source>
</evidence>
<dbReference type="PROSITE" id="PS50011">
    <property type="entry name" value="PROTEIN_KINASE_DOM"/>
    <property type="match status" value="1"/>
</dbReference>
<dbReference type="Gene3D" id="3.80.10.10">
    <property type="entry name" value="Ribonuclease Inhibitor"/>
    <property type="match status" value="2"/>
</dbReference>
<dbReference type="PANTHER" id="PTHR47986:SF13">
    <property type="entry name" value="RECEPTOR PROTEIN KINASE TMK1-LIKE"/>
    <property type="match status" value="1"/>
</dbReference>
<keyword evidence="5" id="KW-0732">Signal</keyword>
<keyword evidence="4" id="KW-0812">Transmembrane</keyword>
<keyword evidence="7" id="KW-1133">Transmembrane helix</keyword>
<evidence type="ECO:0000313" key="12">
    <source>
        <dbReference type="EMBL" id="GFY93381.1"/>
    </source>
</evidence>
<keyword evidence="12" id="KW-0418">Kinase</keyword>
<dbReference type="SMART" id="SM00219">
    <property type="entry name" value="TyrKc"/>
    <property type="match status" value="1"/>
</dbReference>
<dbReference type="GO" id="GO:0005524">
    <property type="term" value="F:ATP binding"/>
    <property type="evidence" value="ECO:0007669"/>
    <property type="project" value="InterPro"/>
</dbReference>